<evidence type="ECO:0000256" key="2">
    <source>
        <dbReference type="ARBA" id="ARBA00011322"/>
    </source>
</evidence>
<dbReference type="PANTHER" id="PTHR32114">
    <property type="entry name" value="ABC TRANSPORTER ABCH.3"/>
    <property type="match status" value="1"/>
</dbReference>
<dbReference type="RefSeq" id="WP_150456946.1">
    <property type="nucleotide sequence ID" value="NZ_VYKK01000004.1"/>
</dbReference>
<dbReference type="InterPro" id="IPR027417">
    <property type="entry name" value="P-loop_NTPase"/>
</dbReference>
<sequence length="1162" mass="127842">MKPIHLKLSGLQSYREPQEIDFAHLCETGLFGIFGPTGSGKSSLLDAITLAMYGKVERAPGGTQGIMNHSEDQLAVSFTFELSGADGPRRFRVERRFKRTGEQTVSNTVSRFVEVTDGGDVVVADKLADVTRSVEERIGLKMDDFTRAVVLPQGKFAEFLSLRGADRRQMLQRLFHLEQYGDVLSLKLSRRVKENEAALRSLEAERQGLGNAGAEEVEASGLRLAEAVRHAEDCRRRLAEAQERFERFGRIRELQAEREERERRRQVLLAAEPEIARLEAALGRSDEAGKLAPALRAWKEASAAAEAKKAAAEAQAARSARAEEAARRSEASDRECAAALEREEPGLREGAERFRRALELEGELGALRRELADWSRRREETGRRLGGQKESLERERELAAKGQKRQTELQAMLQPLEVRSRERQTLQEAMQRLQALRSAESLRDDAERERAARAAALAAAEQRLAAASKTAAELTAERERAAGEIALHLEAMQELALRASGAADALDRRAAALEDARRSGEIHRLSLSLARELEEGCPCPVCGSLSHPAPAAPQEDGEDGAEEASRALEETRLLQRRAAELAAALRVQAEQDRILLAQSYSLPAEEAFPPAAAAGEAPAGSESARRNGADGDQAAAVGGDQAVPAGLAADGPAAAAMLEELERAAGEAGSRSRELRAAGTRWSSAWQAAWQLGEKETASVEAERSWAEQTAGKADELNRRAAALLEAWRQELPGLAPEDTEEASRELRRKDEQAEDIRARLEVSVKFLEDKTMLVQGLREEIAELDKQLVQCESGIQSRGELIREKEERLFQWTEGRPAAGLLEACEERLKGLRAAAEQARALHRQNAEAAMALAQEAAIARQAFESAREHEEQAAGRFGELLSGSPFATAEEALAAALSPGEQERGQALIREHREGLARTEAQLRHIVEKLNGERIGEQEWADARDGLDQAKAADEEALQSRARAERDLEDLRRRHVRWMELEELRAAEEEQRGRLGKLQSCLRGNAFVEYIAEEQLMQVCQAASQRLRYLSKQRYSLEVDSGGGFVIRDDGNGGVKRPVSTLSGGETFLTSLSLALALSAQIQLRGQYPLQFFFLDEGFGTLDPELLDTVITSLERLHNDKLSVGIISHVPELRARLARKLIVVPAEPGGQGSRIVLEKM</sequence>
<protein>
    <recommendedName>
        <fullName evidence="3">Nuclease SbcCD subunit C</fullName>
    </recommendedName>
</protein>
<feature type="region of interest" description="Disordered" evidence="5">
    <location>
        <begin position="731"/>
        <end position="751"/>
    </location>
</feature>
<gene>
    <name evidence="7" type="ORF">F4V43_04010</name>
</gene>
<dbReference type="EMBL" id="VYKK01000004">
    <property type="protein sequence ID" value="KAA9007657.1"/>
    <property type="molecule type" value="Genomic_DNA"/>
</dbReference>
<dbReference type="GO" id="GO:0006302">
    <property type="term" value="P:double-strand break repair"/>
    <property type="evidence" value="ECO:0007669"/>
    <property type="project" value="InterPro"/>
</dbReference>
<organism evidence="7 8">
    <name type="scientific">Paenibacillus spiritus</name>
    <dbReference type="NCBI Taxonomy" id="2496557"/>
    <lineage>
        <taxon>Bacteria</taxon>
        <taxon>Bacillati</taxon>
        <taxon>Bacillota</taxon>
        <taxon>Bacilli</taxon>
        <taxon>Bacillales</taxon>
        <taxon>Paenibacillaceae</taxon>
        <taxon>Paenibacillus</taxon>
    </lineage>
</organism>
<dbReference type="OrthoDB" id="9795626at2"/>
<dbReference type="SUPFAM" id="SSF52540">
    <property type="entry name" value="P-loop containing nucleoside triphosphate hydrolases"/>
    <property type="match status" value="1"/>
</dbReference>
<dbReference type="Gene3D" id="3.40.50.300">
    <property type="entry name" value="P-loop containing nucleotide triphosphate hydrolases"/>
    <property type="match status" value="2"/>
</dbReference>
<evidence type="ECO:0000256" key="5">
    <source>
        <dbReference type="SAM" id="MobiDB-lite"/>
    </source>
</evidence>
<evidence type="ECO:0000259" key="6">
    <source>
        <dbReference type="Pfam" id="PF13476"/>
    </source>
</evidence>
<keyword evidence="4" id="KW-0175">Coiled coil</keyword>
<evidence type="ECO:0000313" key="7">
    <source>
        <dbReference type="EMBL" id="KAA9007657.1"/>
    </source>
</evidence>
<feature type="coiled-coil region" evidence="4">
    <location>
        <begin position="416"/>
        <end position="484"/>
    </location>
</feature>
<accession>A0A5J5GHT7</accession>
<comment type="caution">
    <text evidence="7">The sequence shown here is derived from an EMBL/GenBank/DDBJ whole genome shotgun (WGS) entry which is preliminary data.</text>
</comment>
<evidence type="ECO:0000256" key="4">
    <source>
        <dbReference type="SAM" id="Coils"/>
    </source>
</evidence>
<proteinExistence type="inferred from homology"/>
<feature type="compositionally biased region" description="Low complexity" evidence="5">
    <location>
        <begin position="611"/>
        <end position="622"/>
    </location>
</feature>
<dbReference type="GO" id="GO:0016887">
    <property type="term" value="F:ATP hydrolysis activity"/>
    <property type="evidence" value="ECO:0007669"/>
    <property type="project" value="InterPro"/>
</dbReference>
<keyword evidence="8" id="KW-1185">Reference proteome</keyword>
<dbReference type="AlphaFoldDB" id="A0A5J5GHT7"/>
<comment type="subunit">
    <text evidence="2">Heterodimer of SbcC and SbcD.</text>
</comment>
<feature type="coiled-coil region" evidence="4">
    <location>
        <begin position="185"/>
        <end position="271"/>
    </location>
</feature>
<dbReference type="Pfam" id="PF13558">
    <property type="entry name" value="SbcC_Walker_B"/>
    <property type="match status" value="1"/>
</dbReference>
<feature type="compositionally biased region" description="Basic and acidic residues" evidence="5">
    <location>
        <begin position="742"/>
        <end position="751"/>
    </location>
</feature>
<evidence type="ECO:0000256" key="1">
    <source>
        <dbReference type="ARBA" id="ARBA00006930"/>
    </source>
</evidence>
<name>A0A5J5GHT7_9BACL</name>
<dbReference type="InterPro" id="IPR038729">
    <property type="entry name" value="Rad50/SbcC_AAA"/>
</dbReference>
<evidence type="ECO:0000313" key="8">
    <source>
        <dbReference type="Proteomes" id="UP000367750"/>
    </source>
</evidence>
<evidence type="ECO:0000256" key="3">
    <source>
        <dbReference type="ARBA" id="ARBA00013368"/>
    </source>
</evidence>
<dbReference type="Pfam" id="PF13476">
    <property type="entry name" value="AAA_23"/>
    <property type="match status" value="1"/>
</dbReference>
<dbReference type="PANTHER" id="PTHR32114:SF2">
    <property type="entry name" value="ABC TRANSPORTER ABCH.3"/>
    <property type="match status" value="1"/>
</dbReference>
<comment type="similarity">
    <text evidence="1">Belongs to the SMC family. SbcC subfamily.</text>
</comment>
<feature type="domain" description="Rad50/SbcC-type AAA" evidence="6">
    <location>
        <begin position="6"/>
        <end position="205"/>
    </location>
</feature>
<feature type="region of interest" description="Disordered" evidence="5">
    <location>
        <begin position="611"/>
        <end position="636"/>
    </location>
</feature>
<dbReference type="Proteomes" id="UP000367750">
    <property type="component" value="Unassembled WGS sequence"/>
</dbReference>
<reference evidence="7 8" key="1">
    <citation type="submission" date="2019-09" db="EMBL/GenBank/DDBJ databases">
        <title>Bacillus ochoae sp. nov., Paenibacillus whitsoniae sp. nov., Paenibacillus spiritus sp. nov. Isolated from the Mars Exploration Rover during spacecraft assembly.</title>
        <authorList>
            <person name="Seuylemezian A."/>
            <person name="Vaishampayan P."/>
        </authorList>
    </citation>
    <scope>NUCLEOTIDE SEQUENCE [LARGE SCALE GENOMIC DNA]</scope>
    <source>
        <strain evidence="7 8">MER_111</strain>
    </source>
</reference>
<feature type="coiled-coil region" evidence="4">
    <location>
        <begin position="949"/>
        <end position="983"/>
    </location>
</feature>